<comment type="subcellular location">
    <subcellularLocation>
        <location evidence="1">Nucleus</location>
    </subcellularLocation>
</comment>
<dbReference type="STRING" id="6183.A0A3Q0KQ81"/>
<feature type="domain" description="BHLH" evidence="6">
    <location>
        <begin position="40"/>
        <end position="94"/>
    </location>
</feature>
<evidence type="ECO:0000256" key="5">
    <source>
        <dbReference type="SAM" id="MobiDB-lite"/>
    </source>
</evidence>
<evidence type="ECO:0000256" key="3">
    <source>
        <dbReference type="ARBA" id="ARBA00023163"/>
    </source>
</evidence>
<dbReference type="GO" id="GO:0046983">
    <property type="term" value="F:protein dimerization activity"/>
    <property type="evidence" value="ECO:0007669"/>
    <property type="project" value="InterPro"/>
</dbReference>
<keyword evidence="7" id="KW-1185">Reference proteome</keyword>
<dbReference type="GO" id="GO:0005634">
    <property type="term" value="C:nucleus"/>
    <property type="evidence" value="ECO:0007669"/>
    <property type="project" value="UniProtKB-SubCell"/>
</dbReference>
<evidence type="ECO:0000256" key="2">
    <source>
        <dbReference type="ARBA" id="ARBA00023015"/>
    </source>
</evidence>
<sequence>MYTSTPYTNNTIQHSMIPDEMDISNTIQFNSNFNGTQTSWKKRNKPLVEKRRRQRINHALEELRRLIIEPRIKHSNKLEKADILDMTVKFIKDLTNNFQSDKCQTIFQESQQVDNVRMFYYGYLSCETAFKSIIQKHLEDQQRTNESITSSTINKVNQNYLSNITNEWIHSKQFTMSHILSNKLNTIHSSSTSSPSSSSSSSFPSGQTPVNDFSESVNFIPDYSHSHYTSIQYEQSQDLLIQLKKTEKFMSNLISPNNCNDETSLSTSSYNSLSLSEENDGLWRPW</sequence>
<keyword evidence="2" id="KW-0805">Transcription regulation</keyword>
<evidence type="ECO:0000256" key="1">
    <source>
        <dbReference type="ARBA" id="ARBA00004123"/>
    </source>
</evidence>
<evidence type="ECO:0000313" key="8">
    <source>
        <dbReference type="WBParaSite" id="Smp_152190.1"/>
    </source>
</evidence>
<dbReference type="Pfam" id="PF00010">
    <property type="entry name" value="HLH"/>
    <property type="match status" value="1"/>
</dbReference>
<dbReference type="PANTHER" id="PTHR10985">
    <property type="entry name" value="BASIC HELIX-LOOP-HELIX TRANSCRIPTION FACTOR, HES-RELATED"/>
    <property type="match status" value="1"/>
</dbReference>
<dbReference type="CDD" id="cd11410">
    <property type="entry name" value="bHLH_O_HES"/>
    <property type="match status" value="1"/>
</dbReference>
<evidence type="ECO:0000256" key="4">
    <source>
        <dbReference type="ARBA" id="ARBA00023242"/>
    </source>
</evidence>
<dbReference type="InterPro" id="IPR050370">
    <property type="entry name" value="HES_HEY"/>
</dbReference>
<dbReference type="SMART" id="SM00353">
    <property type="entry name" value="HLH"/>
    <property type="match status" value="1"/>
</dbReference>
<dbReference type="InParanoid" id="A0A3Q0KQ81"/>
<proteinExistence type="predicted"/>
<dbReference type="SUPFAM" id="SSF47459">
    <property type="entry name" value="HLH, helix-loop-helix DNA-binding domain"/>
    <property type="match status" value="1"/>
</dbReference>
<evidence type="ECO:0000259" key="6">
    <source>
        <dbReference type="PROSITE" id="PS50888"/>
    </source>
</evidence>
<reference evidence="7" key="1">
    <citation type="journal article" date="2012" name="PLoS Negl. Trop. Dis.">
        <title>A systematically improved high quality genome and transcriptome of the human blood fluke Schistosoma mansoni.</title>
        <authorList>
            <person name="Protasio A.V."/>
            <person name="Tsai I.J."/>
            <person name="Babbage A."/>
            <person name="Nichol S."/>
            <person name="Hunt M."/>
            <person name="Aslett M.A."/>
            <person name="De Silva N."/>
            <person name="Velarde G.S."/>
            <person name="Anderson T.J."/>
            <person name="Clark R.C."/>
            <person name="Davidson C."/>
            <person name="Dillon G.P."/>
            <person name="Holroyd N.E."/>
            <person name="LoVerde P.T."/>
            <person name="Lloyd C."/>
            <person name="McQuillan J."/>
            <person name="Oliveira G."/>
            <person name="Otto T.D."/>
            <person name="Parker-Manuel S.J."/>
            <person name="Quail M.A."/>
            <person name="Wilson R.A."/>
            <person name="Zerlotini A."/>
            <person name="Dunne D.W."/>
            <person name="Berriman M."/>
        </authorList>
    </citation>
    <scope>NUCLEOTIDE SEQUENCE [LARGE SCALE GENOMIC DNA]</scope>
    <source>
        <strain evidence="7">Puerto Rican</strain>
    </source>
</reference>
<dbReference type="PROSITE" id="PS50888">
    <property type="entry name" value="BHLH"/>
    <property type="match status" value="1"/>
</dbReference>
<dbReference type="AlphaFoldDB" id="A0A3Q0KQ81"/>
<feature type="compositionally biased region" description="Low complexity" evidence="5">
    <location>
        <begin position="190"/>
        <end position="205"/>
    </location>
</feature>
<dbReference type="InterPro" id="IPR011598">
    <property type="entry name" value="bHLH_dom"/>
</dbReference>
<organism evidence="7 8">
    <name type="scientific">Schistosoma mansoni</name>
    <name type="common">Blood fluke</name>
    <dbReference type="NCBI Taxonomy" id="6183"/>
    <lineage>
        <taxon>Eukaryota</taxon>
        <taxon>Metazoa</taxon>
        <taxon>Spiralia</taxon>
        <taxon>Lophotrochozoa</taxon>
        <taxon>Platyhelminthes</taxon>
        <taxon>Trematoda</taxon>
        <taxon>Digenea</taxon>
        <taxon>Strigeidida</taxon>
        <taxon>Schistosomatoidea</taxon>
        <taxon>Schistosomatidae</taxon>
        <taxon>Schistosoma</taxon>
    </lineage>
</organism>
<evidence type="ECO:0000313" key="7">
    <source>
        <dbReference type="Proteomes" id="UP000008854"/>
    </source>
</evidence>
<dbReference type="WBParaSite" id="Smp_152190.1">
    <property type="protein sequence ID" value="Smp_152190.1"/>
    <property type="gene ID" value="Smp_152190"/>
</dbReference>
<dbReference type="Gene3D" id="4.10.280.10">
    <property type="entry name" value="Helix-loop-helix DNA-binding domain"/>
    <property type="match status" value="1"/>
</dbReference>
<dbReference type="Proteomes" id="UP000008854">
    <property type="component" value="Unassembled WGS sequence"/>
</dbReference>
<name>A0A3Q0KQ81_SCHMA</name>
<dbReference type="InterPro" id="IPR036638">
    <property type="entry name" value="HLH_DNA-bd_sf"/>
</dbReference>
<accession>A0A3Q0KQ81</accession>
<keyword evidence="4" id="KW-0539">Nucleus</keyword>
<reference evidence="8" key="2">
    <citation type="submission" date="2018-12" db="UniProtKB">
        <authorList>
            <consortium name="WormBaseParasite"/>
        </authorList>
    </citation>
    <scope>IDENTIFICATION</scope>
    <source>
        <strain evidence="8">Puerto Rican</strain>
    </source>
</reference>
<keyword evidence="3" id="KW-0804">Transcription</keyword>
<feature type="region of interest" description="Disordered" evidence="5">
    <location>
        <begin position="190"/>
        <end position="209"/>
    </location>
</feature>
<protein>
    <submittedName>
        <fullName evidence="8">Basic helix-loop-helix transcription factor,hes-related</fullName>
    </submittedName>
</protein>